<organism evidence="2 3">
    <name type="scientific">Stentor coeruleus</name>
    <dbReference type="NCBI Taxonomy" id="5963"/>
    <lineage>
        <taxon>Eukaryota</taxon>
        <taxon>Sar</taxon>
        <taxon>Alveolata</taxon>
        <taxon>Ciliophora</taxon>
        <taxon>Postciliodesmatophora</taxon>
        <taxon>Heterotrichea</taxon>
        <taxon>Heterotrichida</taxon>
        <taxon>Stentoridae</taxon>
        <taxon>Stentor</taxon>
    </lineage>
</organism>
<reference evidence="2 3" key="1">
    <citation type="submission" date="2016-11" db="EMBL/GenBank/DDBJ databases">
        <title>The macronuclear genome of Stentor coeruleus: a giant cell with tiny introns.</title>
        <authorList>
            <person name="Slabodnick M."/>
            <person name="Ruby J.G."/>
            <person name="Reiff S.B."/>
            <person name="Swart E.C."/>
            <person name="Gosai S."/>
            <person name="Prabakaran S."/>
            <person name="Witkowska E."/>
            <person name="Larue G.E."/>
            <person name="Fisher S."/>
            <person name="Freeman R.M."/>
            <person name="Gunawardena J."/>
            <person name="Chu W."/>
            <person name="Stover N.A."/>
            <person name="Gregory B.D."/>
            <person name="Nowacki M."/>
            <person name="Derisi J."/>
            <person name="Roy S.W."/>
            <person name="Marshall W.F."/>
            <person name="Sood P."/>
        </authorList>
    </citation>
    <scope>NUCLEOTIDE SEQUENCE [LARGE SCALE GENOMIC DNA]</scope>
    <source>
        <strain evidence="2">WM001</strain>
    </source>
</reference>
<evidence type="ECO:0000313" key="3">
    <source>
        <dbReference type="Proteomes" id="UP000187209"/>
    </source>
</evidence>
<evidence type="ECO:0000256" key="1">
    <source>
        <dbReference type="ARBA" id="ARBA00011012"/>
    </source>
</evidence>
<dbReference type="SUPFAM" id="SSF48371">
    <property type="entry name" value="ARM repeat"/>
    <property type="match status" value="1"/>
</dbReference>
<comment type="caution">
    <text evidence="2">The sequence shown here is derived from an EMBL/GenBank/DDBJ whole genome shotgun (WGS) entry which is preliminary data.</text>
</comment>
<dbReference type="InterPro" id="IPR013878">
    <property type="entry name" value="Mo25"/>
</dbReference>
<protein>
    <submittedName>
        <fullName evidence="2">Uncharacterized protein</fullName>
    </submittedName>
</protein>
<dbReference type="Proteomes" id="UP000187209">
    <property type="component" value="Unassembled WGS sequence"/>
</dbReference>
<comment type="similarity">
    <text evidence="1">Belongs to the Mo25 family.</text>
</comment>
<dbReference type="PANTHER" id="PTHR10182">
    <property type="entry name" value="CALCIUM-BINDING PROTEIN 39-RELATED"/>
    <property type="match status" value="1"/>
</dbReference>
<dbReference type="AlphaFoldDB" id="A0A1R2BV82"/>
<dbReference type="EMBL" id="MPUH01000416">
    <property type="protein sequence ID" value="OMJ80601.1"/>
    <property type="molecule type" value="Genomic_DNA"/>
</dbReference>
<dbReference type="OrthoDB" id="609103at2759"/>
<gene>
    <name evidence="2" type="ORF">SteCoe_19085</name>
</gene>
<accession>A0A1R2BV82</accession>
<evidence type="ECO:0000313" key="2">
    <source>
        <dbReference type="EMBL" id="OMJ80601.1"/>
    </source>
</evidence>
<dbReference type="InterPro" id="IPR011989">
    <property type="entry name" value="ARM-like"/>
</dbReference>
<keyword evidence="3" id="KW-1185">Reference proteome</keyword>
<dbReference type="GO" id="GO:0035556">
    <property type="term" value="P:intracellular signal transduction"/>
    <property type="evidence" value="ECO:0007669"/>
    <property type="project" value="TreeGrafter"/>
</dbReference>
<sequence>MDRSKFCQAAFKSNKTAEANAFRLCFEIRSFVKDPGNSETRKSFLKYADRLLQILKREHKLSKSEDFKEKIAGAFKQDSILIFTLTNITVFSLDDCQDLFMIFLLSIERTLEKHIIDNIDTISTLLVTPVSSLDLDLMCGQFFRDLIQNSNLCQAFLKVKVFDQLVKLAGSEVFELSSDACTSLRALLDNSDASAFINSHPIHILKGLYRLCDSGYYVKRMSLSLIYSILKSNNNKQFAEFFVGNQENLKYAMNLMKEDESVEVKIDGFFLFAQITMIVFAQTSRSEMLSYRIIRKNKERIVKYLEKFQNYRDDGNFQTEKRKILEILSAVD</sequence>
<dbReference type="PANTHER" id="PTHR10182:SF3">
    <property type="entry name" value="PROTEIN MO25"/>
    <property type="match status" value="1"/>
</dbReference>
<dbReference type="GO" id="GO:0043539">
    <property type="term" value="F:protein serine/threonine kinase activator activity"/>
    <property type="evidence" value="ECO:0007669"/>
    <property type="project" value="TreeGrafter"/>
</dbReference>
<proteinExistence type="inferred from homology"/>
<dbReference type="Pfam" id="PF08569">
    <property type="entry name" value="Mo25"/>
    <property type="match status" value="1"/>
</dbReference>
<dbReference type="InterPro" id="IPR016024">
    <property type="entry name" value="ARM-type_fold"/>
</dbReference>
<dbReference type="Gene3D" id="1.25.10.10">
    <property type="entry name" value="Leucine-rich Repeat Variant"/>
    <property type="match status" value="1"/>
</dbReference>
<name>A0A1R2BV82_9CILI</name>